<comment type="caution">
    <text evidence="1">The sequence shown here is derived from an EMBL/GenBank/DDBJ whole genome shotgun (WGS) entry which is preliminary data.</text>
</comment>
<sequence>MVSSWKDTGKNEEKCTEIRPVCAVTSPANLSRKECPQQLLDLLTSSCHDLDNQQTIRVRQLIEEYHDEFATDDDKTGKTHIIRHKINTGDSQPIRQHPRRVPLAKRKEAERIITDMER</sequence>
<keyword evidence="2" id="KW-1185">Reference proteome</keyword>
<dbReference type="AlphaFoldDB" id="A0ABD2MH35"/>
<name>A0ABD2MH35_9CUCU</name>
<gene>
    <name evidence="1" type="ORF">HHI36_009850</name>
</gene>
<evidence type="ECO:0000313" key="1">
    <source>
        <dbReference type="EMBL" id="KAL3265645.1"/>
    </source>
</evidence>
<dbReference type="EMBL" id="JABFTP020000001">
    <property type="protein sequence ID" value="KAL3265645.1"/>
    <property type="molecule type" value="Genomic_DNA"/>
</dbReference>
<protein>
    <submittedName>
        <fullName evidence="1">Uncharacterized protein</fullName>
    </submittedName>
</protein>
<organism evidence="1 2">
    <name type="scientific">Cryptolaemus montrouzieri</name>
    <dbReference type="NCBI Taxonomy" id="559131"/>
    <lineage>
        <taxon>Eukaryota</taxon>
        <taxon>Metazoa</taxon>
        <taxon>Ecdysozoa</taxon>
        <taxon>Arthropoda</taxon>
        <taxon>Hexapoda</taxon>
        <taxon>Insecta</taxon>
        <taxon>Pterygota</taxon>
        <taxon>Neoptera</taxon>
        <taxon>Endopterygota</taxon>
        <taxon>Coleoptera</taxon>
        <taxon>Polyphaga</taxon>
        <taxon>Cucujiformia</taxon>
        <taxon>Coccinelloidea</taxon>
        <taxon>Coccinellidae</taxon>
        <taxon>Scymninae</taxon>
        <taxon>Scymnini</taxon>
        <taxon>Cryptolaemus</taxon>
    </lineage>
</organism>
<accession>A0ABD2MH35</accession>
<proteinExistence type="predicted"/>
<dbReference type="Proteomes" id="UP001516400">
    <property type="component" value="Unassembled WGS sequence"/>
</dbReference>
<reference evidence="1 2" key="1">
    <citation type="journal article" date="2021" name="BMC Biol.">
        <title>Horizontally acquired antibacterial genes associated with adaptive radiation of ladybird beetles.</title>
        <authorList>
            <person name="Li H.S."/>
            <person name="Tang X.F."/>
            <person name="Huang Y.H."/>
            <person name="Xu Z.Y."/>
            <person name="Chen M.L."/>
            <person name="Du X.Y."/>
            <person name="Qiu B.Y."/>
            <person name="Chen P.T."/>
            <person name="Zhang W."/>
            <person name="Slipinski A."/>
            <person name="Escalona H.E."/>
            <person name="Waterhouse R.M."/>
            <person name="Zwick A."/>
            <person name="Pang H."/>
        </authorList>
    </citation>
    <scope>NUCLEOTIDE SEQUENCE [LARGE SCALE GENOMIC DNA]</scope>
    <source>
        <strain evidence="1">SYSU2018</strain>
    </source>
</reference>
<evidence type="ECO:0000313" key="2">
    <source>
        <dbReference type="Proteomes" id="UP001516400"/>
    </source>
</evidence>